<dbReference type="RefSeq" id="WP_144228476.1">
    <property type="nucleotide sequence ID" value="NZ_CBCRVV010000001.1"/>
</dbReference>
<evidence type="ECO:0000313" key="2">
    <source>
        <dbReference type="EMBL" id="TSJ78135.1"/>
    </source>
</evidence>
<organism evidence="2 3">
    <name type="scientific">Rariglobus hedericola</name>
    <dbReference type="NCBI Taxonomy" id="2597822"/>
    <lineage>
        <taxon>Bacteria</taxon>
        <taxon>Pseudomonadati</taxon>
        <taxon>Verrucomicrobiota</taxon>
        <taxon>Opitutia</taxon>
        <taxon>Opitutales</taxon>
        <taxon>Opitutaceae</taxon>
        <taxon>Rariglobus</taxon>
    </lineage>
</organism>
<keyword evidence="3" id="KW-1185">Reference proteome</keyword>
<protein>
    <submittedName>
        <fullName evidence="2">DUF3108 domain-containing protein</fullName>
    </submittedName>
</protein>
<dbReference type="EMBL" id="VMBG01000001">
    <property type="protein sequence ID" value="TSJ78135.1"/>
    <property type="molecule type" value="Genomic_DNA"/>
</dbReference>
<name>A0A556QNC6_9BACT</name>
<evidence type="ECO:0000256" key="1">
    <source>
        <dbReference type="SAM" id="SignalP"/>
    </source>
</evidence>
<dbReference type="AlphaFoldDB" id="A0A556QNC6"/>
<dbReference type="InterPro" id="IPR021457">
    <property type="entry name" value="DUF3108"/>
</dbReference>
<reference evidence="2 3" key="1">
    <citation type="submission" date="2019-07" db="EMBL/GenBank/DDBJ databases">
        <title>Description of 53C-WASEF.</title>
        <authorList>
            <person name="Pitt A."/>
            <person name="Hahn M.W."/>
        </authorList>
    </citation>
    <scope>NUCLEOTIDE SEQUENCE [LARGE SCALE GENOMIC DNA]</scope>
    <source>
        <strain evidence="2 3">53C-WASEF</strain>
    </source>
</reference>
<feature type="signal peptide" evidence="1">
    <location>
        <begin position="1"/>
        <end position="24"/>
    </location>
</feature>
<keyword evidence="1" id="KW-0732">Signal</keyword>
<dbReference type="Proteomes" id="UP000315648">
    <property type="component" value="Unassembled WGS sequence"/>
</dbReference>
<comment type="caution">
    <text evidence="2">The sequence shown here is derived from an EMBL/GenBank/DDBJ whole genome shotgun (WGS) entry which is preliminary data.</text>
</comment>
<evidence type="ECO:0000313" key="3">
    <source>
        <dbReference type="Proteomes" id="UP000315648"/>
    </source>
</evidence>
<proteinExistence type="predicted"/>
<gene>
    <name evidence="2" type="ORF">FPL22_02160</name>
</gene>
<sequence length="259" mass="29005">MTFIHRFLPAILLVLLAFSPTARANESVEVLKPGESLTYRVGWGLLGHAGDMKVTATEETIAGRSHTRMTTTSATQGFVRLLYRFDGEAQMLFDAHDGRLLNATATTQAKKNKTNASITFDYTKNEASYVDHLEPARNSSFPMPEGMPMDFITSLIQTRSWALEPGQSRDVLVLFDKDFYQLRITAEREETISTPSGKRKTVLLMPRMIGEPKGMFRRGGEVRVWVSADADRLPLRFEVKLKVGTAYAVLTDYQPPAKP</sequence>
<accession>A0A556QNC6</accession>
<dbReference type="Pfam" id="PF11306">
    <property type="entry name" value="DUF3108"/>
    <property type="match status" value="1"/>
</dbReference>
<dbReference type="OrthoDB" id="191107at2"/>
<feature type="chain" id="PRO_5022221283" evidence="1">
    <location>
        <begin position="25"/>
        <end position="259"/>
    </location>
</feature>